<dbReference type="GO" id="GO:0017025">
    <property type="term" value="F:TBP-class protein binding"/>
    <property type="evidence" value="ECO:0007669"/>
    <property type="project" value="InterPro"/>
</dbReference>
<dbReference type="InterPro" id="IPR013763">
    <property type="entry name" value="Cyclin-like_dom"/>
</dbReference>
<dbReference type="Gene3D" id="2.20.25.10">
    <property type="match status" value="1"/>
</dbReference>
<evidence type="ECO:0000313" key="12">
    <source>
        <dbReference type="Ensembl" id="ENSJJAP00000011713.1"/>
    </source>
</evidence>
<keyword evidence="6" id="KW-0862">Zinc</keyword>
<dbReference type="AlphaFoldDB" id="A0A8C5KNI8"/>
<name>A0A8C5KNI8_JACJA</name>
<proteinExistence type="inferred from homology"/>
<dbReference type="GO" id="GO:0051123">
    <property type="term" value="P:RNA polymerase II preinitiation complex assembly"/>
    <property type="evidence" value="ECO:0007669"/>
    <property type="project" value="TreeGrafter"/>
</dbReference>
<dbReference type="GO" id="GO:0001174">
    <property type="term" value="P:transcriptional start site selection at RNA polymerase II promoter"/>
    <property type="evidence" value="ECO:0007669"/>
    <property type="project" value="TreeGrafter"/>
</dbReference>
<accession>A0A8C5KNI8</accession>
<evidence type="ECO:0000256" key="5">
    <source>
        <dbReference type="ARBA" id="ARBA00022771"/>
    </source>
</evidence>
<dbReference type="SUPFAM" id="SSF57783">
    <property type="entry name" value="Zinc beta-ribbon"/>
    <property type="match status" value="1"/>
</dbReference>
<dbReference type="Ensembl" id="ENSJJAT00000018190.1">
    <property type="protein sequence ID" value="ENSJJAP00000011713.1"/>
    <property type="gene ID" value="ENSJJAG00000014972.1"/>
</dbReference>
<evidence type="ECO:0000256" key="2">
    <source>
        <dbReference type="ARBA" id="ARBA00010857"/>
    </source>
</evidence>
<dbReference type="GO" id="GO:0008270">
    <property type="term" value="F:zinc ion binding"/>
    <property type="evidence" value="ECO:0007669"/>
    <property type="project" value="UniProtKB-KW"/>
</dbReference>
<dbReference type="PANTHER" id="PTHR11618">
    <property type="entry name" value="TRANSCRIPTION INITIATION FACTOR IIB-RELATED"/>
    <property type="match status" value="1"/>
</dbReference>
<evidence type="ECO:0000256" key="8">
    <source>
        <dbReference type="ARBA" id="ARBA00023163"/>
    </source>
</evidence>
<evidence type="ECO:0000256" key="3">
    <source>
        <dbReference type="ARBA" id="ARBA00022723"/>
    </source>
</evidence>
<dbReference type="GO" id="GO:0000979">
    <property type="term" value="F:RNA polymerase II core promoter sequence-specific DNA binding"/>
    <property type="evidence" value="ECO:0007669"/>
    <property type="project" value="TreeGrafter"/>
</dbReference>
<sequence length="330" mass="36103">MASTSRLDALPRVTCPNHADAVLVEGYTAGDVICPEWGLVVGERLIYVGSEWKTFSNDKATKDPSGVGDSQSPLLSEGDLSTMIGKGTGAASFEEFGNSKYQNRRAMSSSNRATMNAFKEITTMPDRINLPRNIVQRTNNLFKQVCEQKSIKGRANDAIASACLYIACRQEGVTRIFKEICAVSRITKKEIGRSLKLILKASETSVDLITSGDFMPRFCSNLRLPKQVQTAATHIARKAVELDLVPGSGPDMASQASAEKRTQKDTGDIAGVADSYRLIYPRAPELFPSDFKFDTPVDKLPQLQTEAADVTFFHAWDFACCTQPVQSAGW</sequence>
<dbReference type="PANTHER" id="PTHR11618:SF77">
    <property type="entry name" value="TRANSCRIPTION INITIATION FACTOR IIB"/>
    <property type="match status" value="1"/>
</dbReference>
<dbReference type="Gene3D" id="1.10.472.10">
    <property type="entry name" value="Cyclin-like"/>
    <property type="match status" value="2"/>
</dbReference>
<evidence type="ECO:0000256" key="6">
    <source>
        <dbReference type="ARBA" id="ARBA00022833"/>
    </source>
</evidence>
<dbReference type="GO" id="GO:0016251">
    <property type="term" value="F:RNA polymerase II general transcription initiation factor activity"/>
    <property type="evidence" value="ECO:0007669"/>
    <property type="project" value="TreeGrafter"/>
</dbReference>
<keyword evidence="13" id="KW-1185">Reference proteome</keyword>
<keyword evidence="5" id="KW-0863">Zinc-finger</keyword>
<evidence type="ECO:0000313" key="13">
    <source>
        <dbReference type="Proteomes" id="UP000694385"/>
    </source>
</evidence>
<organism evidence="12 13">
    <name type="scientific">Jaculus jaculus</name>
    <name type="common">Lesser Egyptian jerboa</name>
    <dbReference type="NCBI Taxonomy" id="51337"/>
    <lineage>
        <taxon>Eukaryota</taxon>
        <taxon>Metazoa</taxon>
        <taxon>Chordata</taxon>
        <taxon>Craniata</taxon>
        <taxon>Vertebrata</taxon>
        <taxon>Euteleostomi</taxon>
        <taxon>Mammalia</taxon>
        <taxon>Eutheria</taxon>
        <taxon>Euarchontoglires</taxon>
        <taxon>Glires</taxon>
        <taxon>Rodentia</taxon>
        <taxon>Myomorpha</taxon>
        <taxon>Dipodoidea</taxon>
        <taxon>Dipodidae</taxon>
        <taxon>Dipodinae</taxon>
        <taxon>Jaculus</taxon>
    </lineage>
</organism>
<comment type="subcellular location">
    <subcellularLocation>
        <location evidence="1">Nucleus</location>
    </subcellularLocation>
</comment>
<feature type="domain" description="Cyclin-like" evidence="11">
    <location>
        <begin position="119"/>
        <end position="200"/>
    </location>
</feature>
<dbReference type="InterPro" id="IPR036915">
    <property type="entry name" value="Cyclin-like_sf"/>
</dbReference>
<dbReference type="GeneTree" id="ENSGT00390000006671"/>
<dbReference type="Proteomes" id="UP000694385">
    <property type="component" value="Unassembled WGS sequence"/>
</dbReference>
<dbReference type="PROSITE" id="PS00782">
    <property type="entry name" value="TFIIB"/>
    <property type="match status" value="1"/>
</dbReference>
<evidence type="ECO:0000259" key="11">
    <source>
        <dbReference type="SMART" id="SM00385"/>
    </source>
</evidence>
<dbReference type="OMA" id="LYMACRM"/>
<dbReference type="InterPro" id="IPR023486">
    <property type="entry name" value="TFIIB_CS"/>
</dbReference>
<protein>
    <recommendedName>
        <fullName evidence="10">General transcription factor TFIIB</fullName>
    </recommendedName>
</protein>
<dbReference type="FunFam" id="1.10.472.10:FF:000019">
    <property type="entry name" value="transcription initiation factor IIB"/>
    <property type="match status" value="1"/>
</dbReference>
<evidence type="ECO:0000256" key="7">
    <source>
        <dbReference type="ARBA" id="ARBA00023015"/>
    </source>
</evidence>
<dbReference type="Pfam" id="PF00382">
    <property type="entry name" value="TFIIB"/>
    <property type="match status" value="2"/>
</dbReference>
<dbReference type="CDD" id="cd20551">
    <property type="entry name" value="CYCLIN_TFIIB_rpt1"/>
    <property type="match status" value="1"/>
</dbReference>
<dbReference type="SUPFAM" id="SSF47954">
    <property type="entry name" value="Cyclin-like"/>
    <property type="match status" value="2"/>
</dbReference>
<evidence type="ECO:0000256" key="4">
    <source>
        <dbReference type="ARBA" id="ARBA00022737"/>
    </source>
</evidence>
<dbReference type="GO" id="GO:0005634">
    <property type="term" value="C:nucleus"/>
    <property type="evidence" value="ECO:0007669"/>
    <property type="project" value="UniProtKB-SubCell"/>
</dbReference>
<keyword evidence="7" id="KW-0805">Transcription regulation</keyword>
<dbReference type="GO" id="GO:0097550">
    <property type="term" value="C:transcription preinitiation complex"/>
    <property type="evidence" value="ECO:0007669"/>
    <property type="project" value="TreeGrafter"/>
</dbReference>
<reference evidence="12" key="2">
    <citation type="submission" date="2025-09" db="UniProtKB">
        <authorList>
            <consortium name="Ensembl"/>
        </authorList>
    </citation>
    <scope>IDENTIFICATION</scope>
</reference>
<keyword evidence="3" id="KW-0479">Metal-binding</keyword>
<evidence type="ECO:0000256" key="10">
    <source>
        <dbReference type="ARBA" id="ARBA00031706"/>
    </source>
</evidence>
<dbReference type="PRINTS" id="PR00685">
    <property type="entry name" value="TIFACTORIIB"/>
</dbReference>
<dbReference type="SMART" id="SM00385">
    <property type="entry name" value="CYCLIN"/>
    <property type="match status" value="1"/>
</dbReference>
<dbReference type="GO" id="GO:1990114">
    <property type="term" value="P:RNA polymerase II core complex assembly"/>
    <property type="evidence" value="ECO:0007669"/>
    <property type="project" value="TreeGrafter"/>
</dbReference>
<comment type="similarity">
    <text evidence="2">Belongs to the TFIIB family.</text>
</comment>
<dbReference type="InterPro" id="IPR000812">
    <property type="entry name" value="TFIIB"/>
</dbReference>
<keyword evidence="8" id="KW-0804">Transcription</keyword>
<keyword evidence="9" id="KW-0539">Nucleus</keyword>
<evidence type="ECO:0000256" key="1">
    <source>
        <dbReference type="ARBA" id="ARBA00004123"/>
    </source>
</evidence>
<dbReference type="InterPro" id="IPR013150">
    <property type="entry name" value="TFIIB_cyclin"/>
</dbReference>
<keyword evidence="4" id="KW-0677">Repeat</keyword>
<evidence type="ECO:0000256" key="9">
    <source>
        <dbReference type="ARBA" id="ARBA00023242"/>
    </source>
</evidence>
<reference evidence="12" key="1">
    <citation type="submission" date="2025-08" db="UniProtKB">
        <authorList>
            <consortium name="Ensembl"/>
        </authorList>
    </citation>
    <scope>IDENTIFICATION</scope>
</reference>
<dbReference type="GO" id="GO:0016407">
    <property type="term" value="F:acetyltransferase activity"/>
    <property type="evidence" value="ECO:0007669"/>
    <property type="project" value="TreeGrafter"/>
</dbReference>
<dbReference type="FunFam" id="1.10.472.170:FF:000003">
    <property type="entry name" value="Transcription initiation factor IIB"/>
    <property type="match status" value="1"/>
</dbReference>